<accession>A0ABR5ZTX4</accession>
<name>A0ABR5ZTX4_9PROT</name>
<dbReference type="Proteomes" id="UP000765338">
    <property type="component" value="Unassembled WGS sequence"/>
</dbReference>
<dbReference type="EMBL" id="PDLY01000004">
    <property type="protein sequence ID" value="MBA5727692.1"/>
    <property type="molecule type" value="Genomic_DNA"/>
</dbReference>
<reference evidence="2 3" key="1">
    <citation type="submission" date="2017-10" db="EMBL/GenBank/DDBJ databases">
        <authorList>
            <person name="Jakob F."/>
        </authorList>
    </citation>
    <scope>NUCLEOTIDE SEQUENCE [LARGE SCALE GENOMIC DNA]</scope>
    <source>
        <strain evidence="2 3">TMW 2.1889</strain>
    </source>
</reference>
<evidence type="ECO:0000256" key="1">
    <source>
        <dbReference type="SAM" id="MobiDB-lite"/>
    </source>
</evidence>
<dbReference type="RefSeq" id="WP_182041275.1">
    <property type="nucleotide sequence ID" value="NZ_PDLY01000004.1"/>
</dbReference>
<sequence>MTVGLPPSLHRGGQPLTRLYPGWQASARYRAPADGLDVLSLHHTETGQEACWWLSSDDEILACHALALDSHWNGQIMEAIGPALQQFCAALLSGETPLPDDGTGLHDSLVPLTSLPSVAQFQLLGLWFQAAVGTRLRLLSPASLPDDDGIRPDTPTAPFAPGRLRHLLDTQPVGPHTMTTSPFSGRMLRAELTMPTEKGVACRFSDEEDGQTFYLFWYTPTGRKAPPKDRKPLFYHPATRLLLGDSPFLPLVPVFLLSWFISNPHCVEELRHAHPFRLEDYGVGRASALWEEFIPATPAPAAEKQEEAGQNRTSFPFSSELWVRSSIFRAGQAAGLPGRERWKKSPPQNHEKTTDAGHENHDES</sequence>
<evidence type="ECO:0000313" key="3">
    <source>
        <dbReference type="Proteomes" id="UP000765338"/>
    </source>
</evidence>
<protein>
    <submittedName>
        <fullName evidence="2">Uncharacterized protein</fullName>
    </submittedName>
</protein>
<keyword evidence="3" id="KW-1185">Reference proteome</keyword>
<evidence type="ECO:0000313" key="2">
    <source>
        <dbReference type="EMBL" id="MBA5727692.1"/>
    </source>
</evidence>
<organism evidence="2 3">
    <name type="scientific">Bombella mellum</name>
    <dbReference type="NCBI Taxonomy" id="2039288"/>
    <lineage>
        <taxon>Bacteria</taxon>
        <taxon>Pseudomonadati</taxon>
        <taxon>Pseudomonadota</taxon>
        <taxon>Alphaproteobacteria</taxon>
        <taxon>Acetobacterales</taxon>
        <taxon>Acetobacteraceae</taxon>
        <taxon>Bombella</taxon>
    </lineage>
</organism>
<comment type="caution">
    <text evidence="2">The sequence shown here is derived from an EMBL/GenBank/DDBJ whole genome shotgun (WGS) entry which is preliminary data.</text>
</comment>
<feature type="compositionally biased region" description="Basic and acidic residues" evidence="1">
    <location>
        <begin position="349"/>
        <end position="364"/>
    </location>
</feature>
<feature type="region of interest" description="Disordered" evidence="1">
    <location>
        <begin position="334"/>
        <end position="364"/>
    </location>
</feature>
<proteinExistence type="predicted"/>
<gene>
    <name evidence="2" type="ORF">CPA56_06830</name>
</gene>